<reference evidence="1" key="1">
    <citation type="submission" date="2020-08" db="EMBL/GenBank/DDBJ databases">
        <title>Genome public.</title>
        <authorList>
            <person name="Liu C."/>
            <person name="Sun Q."/>
        </authorList>
    </citation>
    <scope>NUCLEOTIDE SEQUENCE</scope>
    <source>
        <strain evidence="1">H8</strain>
    </source>
</reference>
<dbReference type="RefSeq" id="WP_249313704.1">
    <property type="nucleotide sequence ID" value="NZ_JACRSU010000005.1"/>
</dbReference>
<gene>
    <name evidence="1" type="ORF">H8698_11895</name>
</gene>
<accession>A0A926DQX7</accession>
<keyword evidence="2" id="KW-1185">Reference proteome</keyword>
<name>A0A926DQX7_9FIRM</name>
<dbReference type="InterPro" id="IPR007729">
    <property type="entry name" value="DGOK"/>
</dbReference>
<evidence type="ECO:0000313" key="1">
    <source>
        <dbReference type="EMBL" id="MBC8541680.1"/>
    </source>
</evidence>
<dbReference type="InterPro" id="IPR042257">
    <property type="entry name" value="DGOK_C"/>
</dbReference>
<dbReference type="InterPro" id="IPR042258">
    <property type="entry name" value="DGOK_N"/>
</dbReference>
<dbReference type="AlphaFoldDB" id="A0A926DQX7"/>
<dbReference type="CDD" id="cd24012">
    <property type="entry name" value="ASKHA_NBD_KDGal-kinase"/>
    <property type="match status" value="1"/>
</dbReference>
<dbReference type="GO" id="GO:0034194">
    <property type="term" value="P:D-galactonate catabolic process"/>
    <property type="evidence" value="ECO:0007669"/>
    <property type="project" value="InterPro"/>
</dbReference>
<evidence type="ECO:0000313" key="2">
    <source>
        <dbReference type="Proteomes" id="UP000611762"/>
    </source>
</evidence>
<dbReference type="Gene3D" id="3.30.420.310">
    <property type="entry name" value="2-keto-3-deoxy-galactonokinase, C-terminal domain"/>
    <property type="match status" value="1"/>
</dbReference>
<dbReference type="EMBL" id="JACRSU010000005">
    <property type="protein sequence ID" value="MBC8541680.1"/>
    <property type="molecule type" value="Genomic_DNA"/>
</dbReference>
<organism evidence="1 2">
    <name type="scientific">Congzhengia minquanensis</name>
    <dbReference type="NCBI Taxonomy" id="2763657"/>
    <lineage>
        <taxon>Bacteria</taxon>
        <taxon>Bacillati</taxon>
        <taxon>Bacillota</taxon>
        <taxon>Clostridia</taxon>
        <taxon>Eubacteriales</taxon>
        <taxon>Oscillospiraceae</taxon>
        <taxon>Congzhengia</taxon>
    </lineage>
</organism>
<dbReference type="GO" id="GO:0008671">
    <property type="term" value="F:2-dehydro-3-deoxygalactonokinase activity"/>
    <property type="evidence" value="ECO:0007669"/>
    <property type="project" value="InterPro"/>
</dbReference>
<sequence length="320" mass="34526">MFLTIDTGTTNTRIYLVDGETVKDSIKINAGAGDTAKTGSNQILKESIQNGICRLLSDNALKEQDISAVFASGMITSELGLCEVPHVTAPATPLCLKEHAKTVLLSDVVSVPITFIPGVKNNTDFKSLANLNEMDMMRGEETELFGLMKLLKVKPPFTAVLPGSHTKFVAVGNEGQILSCRTTLGGELLAALSEHTILNNSLPKPLISNIVPECLNAGFEYSRAHGLSDAAFRVRLIHNFTNLTENERANFFAGAVLASDIQALGEITPETKVLVGGSDPLRGVFIHLLKTYTRCEVIEASDEAVNLSTVYGVLELFYLE</sequence>
<dbReference type="Pfam" id="PF05035">
    <property type="entry name" value="DGOK"/>
    <property type="match status" value="1"/>
</dbReference>
<comment type="caution">
    <text evidence="1">The sequence shown here is derived from an EMBL/GenBank/DDBJ whole genome shotgun (WGS) entry which is preliminary data.</text>
</comment>
<dbReference type="Proteomes" id="UP000611762">
    <property type="component" value="Unassembled WGS sequence"/>
</dbReference>
<proteinExistence type="predicted"/>
<protein>
    <submittedName>
        <fullName evidence="1">2-dehydro-3-deoxygalactonokinase</fullName>
    </submittedName>
</protein>
<dbReference type="Gene3D" id="3.30.420.300">
    <property type="entry name" value="2-keto-3-deoxy-galactonokinase, substrate binding domain"/>
    <property type="match status" value="1"/>
</dbReference>